<dbReference type="InterPro" id="IPR009057">
    <property type="entry name" value="Homeodomain-like_sf"/>
</dbReference>
<dbReference type="InterPro" id="IPR018062">
    <property type="entry name" value="HTH_AraC-typ_CS"/>
</dbReference>
<dbReference type="SUPFAM" id="SSF46689">
    <property type="entry name" value="Homeodomain-like"/>
    <property type="match status" value="2"/>
</dbReference>
<protein>
    <submittedName>
        <fullName evidence="5">AraC family transcriptional regulator</fullName>
    </submittedName>
</protein>
<name>A0ABS2N6K0_9BACI</name>
<evidence type="ECO:0000256" key="1">
    <source>
        <dbReference type="ARBA" id="ARBA00023015"/>
    </source>
</evidence>
<comment type="caution">
    <text evidence="5">The sequence shown here is derived from an EMBL/GenBank/DDBJ whole genome shotgun (WGS) entry which is preliminary data.</text>
</comment>
<accession>A0ABS2N6K0</accession>
<dbReference type="Gene3D" id="1.10.10.60">
    <property type="entry name" value="Homeodomain-like"/>
    <property type="match status" value="2"/>
</dbReference>
<keyword evidence="3" id="KW-0804">Transcription</keyword>
<keyword evidence="6" id="KW-1185">Reference proteome</keyword>
<proteinExistence type="predicted"/>
<evidence type="ECO:0000259" key="4">
    <source>
        <dbReference type="PROSITE" id="PS01124"/>
    </source>
</evidence>
<dbReference type="InterPro" id="IPR010499">
    <property type="entry name" value="AraC_E-bd"/>
</dbReference>
<dbReference type="InterPro" id="IPR018060">
    <property type="entry name" value="HTH_AraC"/>
</dbReference>
<evidence type="ECO:0000256" key="2">
    <source>
        <dbReference type="ARBA" id="ARBA00023125"/>
    </source>
</evidence>
<dbReference type="PANTHER" id="PTHR47504">
    <property type="entry name" value="RIGHT ORIGIN-BINDING PROTEIN"/>
    <property type="match status" value="1"/>
</dbReference>
<dbReference type="PROSITE" id="PS00041">
    <property type="entry name" value="HTH_ARAC_FAMILY_1"/>
    <property type="match status" value="1"/>
</dbReference>
<organism evidence="5 6">
    <name type="scientific">Rossellomorea pakistanensis</name>
    <dbReference type="NCBI Taxonomy" id="992288"/>
    <lineage>
        <taxon>Bacteria</taxon>
        <taxon>Bacillati</taxon>
        <taxon>Bacillota</taxon>
        <taxon>Bacilli</taxon>
        <taxon>Bacillales</taxon>
        <taxon>Bacillaceae</taxon>
        <taxon>Rossellomorea</taxon>
    </lineage>
</organism>
<dbReference type="InterPro" id="IPR011256">
    <property type="entry name" value="Reg_factor_effector_dom_sf"/>
</dbReference>
<dbReference type="PROSITE" id="PS01124">
    <property type="entry name" value="HTH_ARAC_FAMILY_2"/>
    <property type="match status" value="1"/>
</dbReference>
<evidence type="ECO:0000313" key="6">
    <source>
        <dbReference type="Proteomes" id="UP001646157"/>
    </source>
</evidence>
<dbReference type="InterPro" id="IPR029441">
    <property type="entry name" value="Cass2"/>
</dbReference>
<dbReference type="SMART" id="SM00871">
    <property type="entry name" value="AraC_E_bind"/>
    <property type="match status" value="1"/>
</dbReference>
<evidence type="ECO:0000313" key="5">
    <source>
        <dbReference type="EMBL" id="MBM7583490.1"/>
    </source>
</evidence>
<evidence type="ECO:0000256" key="3">
    <source>
        <dbReference type="ARBA" id="ARBA00023163"/>
    </source>
</evidence>
<gene>
    <name evidence="5" type="ORF">JOC86_000027</name>
</gene>
<dbReference type="Pfam" id="PF12833">
    <property type="entry name" value="HTH_18"/>
    <property type="match status" value="1"/>
</dbReference>
<dbReference type="SUPFAM" id="SSF55136">
    <property type="entry name" value="Probable bacterial effector-binding domain"/>
    <property type="match status" value="1"/>
</dbReference>
<reference evidence="5 6" key="1">
    <citation type="submission" date="2021-01" db="EMBL/GenBank/DDBJ databases">
        <title>Genomic Encyclopedia of Type Strains, Phase IV (KMG-IV): sequencing the most valuable type-strain genomes for metagenomic binning, comparative biology and taxonomic classification.</title>
        <authorList>
            <person name="Goeker M."/>
        </authorList>
    </citation>
    <scope>NUCLEOTIDE SEQUENCE [LARGE SCALE GENOMIC DNA]</scope>
    <source>
        <strain evidence="5 6">DSM 24834</strain>
    </source>
</reference>
<sequence>MKGIGKVDYYERMQQAIEFIEKNLQKELTITDIASKTYFSSFHFQRLFQAITGFSVQKYIRQRRLSEAAIKMKESSQSILEIAISFQYGSQEAFSRAFINYFNIAPGKFRRKDVQLGIQAKLNLLDFKEKMKGELTINKPKIISLNKIHIIGHEYKTNLNNEKYFEEIPGFYDHFGRNEYYLKIPSKIAPNFAYGISCNFHDDGNFSFIVGEEVRNEANELESGFINFEIPEGKYAEFTIDGPSELVQNTRRYIYGTWLLNSNYERNAGPDFEVTDVCNSIFPNRMRVKIYIPIK</sequence>
<feature type="domain" description="HTH araC/xylS-type" evidence="4">
    <location>
        <begin position="14"/>
        <end position="112"/>
    </location>
</feature>
<dbReference type="Proteomes" id="UP001646157">
    <property type="component" value="Unassembled WGS sequence"/>
</dbReference>
<dbReference type="Pfam" id="PF14526">
    <property type="entry name" value="Cass2"/>
    <property type="match status" value="1"/>
</dbReference>
<dbReference type="PANTHER" id="PTHR47504:SF5">
    <property type="entry name" value="RIGHT ORIGIN-BINDING PROTEIN"/>
    <property type="match status" value="1"/>
</dbReference>
<dbReference type="Gene3D" id="3.20.80.10">
    <property type="entry name" value="Regulatory factor, effector binding domain"/>
    <property type="match status" value="1"/>
</dbReference>
<dbReference type="InterPro" id="IPR050959">
    <property type="entry name" value="MarA-like"/>
</dbReference>
<keyword evidence="1" id="KW-0805">Transcription regulation</keyword>
<dbReference type="SMART" id="SM00342">
    <property type="entry name" value="HTH_ARAC"/>
    <property type="match status" value="1"/>
</dbReference>
<dbReference type="EMBL" id="JAFBDZ010000001">
    <property type="protein sequence ID" value="MBM7583490.1"/>
    <property type="molecule type" value="Genomic_DNA"/>
</dbReference>
<keyword evidence="2" id="KW-0238">DNA-binding</keyword>